<keyword evidence="1" id="KW-0479">Metal-binding</keyword>
<dbReference type="Proteomes" id="UP001058974">
    <property type="component" value="Chromosome 7"/>
</dbReference>
<evidence type="ECO:0000313" key="6">
    <source>
        <dbReference type="Proteomes" id="UP001058974"/>
    </source>
</evidence>
<keyword evidence="3" id="KW-0106">Calcium</keyword>
<dbReference type="PROSITE" id="PS50222">
    <property type="entry name" value="EF_HAND_2"/>
    <property type="match status" value="2"/>
</dbReference>
<dbReference type="InterPro" id="IPR002048">
    <property type="entry name" value="EF_hand_dom"/>
</dbReference>
<dbReference type="PANTHER" id="PTHR45942">
    <property type="entry name" value="PROTEIN PHOSPATASE 3 REGULATORY SUBUNIT B ALPHA ISOFORM TYPE 1"/>
    <property type="match status" value="1"/>
</dbReference>
<feature type="domain" description="EF-hand" evidence="4">
    <location>
        <begin position="64"/>
        <end position="99"/>
    </location>
</feature>
<sequence length="101" mass="11440">VKFALRWTSAFHFKKLALKVMAENLSEEEIKGLKVMFANMDTDGSGTITYEELKTGLARIGSRLSETEIKQLMEAADVDGNGSIDYLEFISPTMHMHRLER</sequence>
<feature type="non-terminal residue" evidence="5">
    <location>
        <position position="101"/>
    </location>
</feature>
<evidence type="ECO:0000259" key="4">
    <source>
        <dbReference type="PROSITE" id="PS50222"/>
    </source>
</evidence>
<dbReference type="Pfam" id="PF13499">
    <property type="entry name" value="EF-hand_7"/>
    <property type="match status" value="1"/>
</dbReference>
<dbReference type="SUPFAM" id="SSF47473">
    <property type="entry name" value="EF-hand"/>
    <property type="match status" value="1"/>
</dbReference>
<dbReference type="FunFam" id="1.10.238.10:FF:000086">
    <property type="entry name" value="calcium-dependent protein kinase SK5"/>
    <property type="match status" value="1"/>
</dbReference>
<organism evidence="5 6">
    <name type="scientific">Pisum sativum</name>
    <name type="common">Garden pea</name>
    <name type="synonym">Lathyrus oleraceus</name>
    <dbReference type="NCBI Taxonomy" id="3888"/>
    <lineage>
        <taxon>Eukaryota</taxon>
        <taxon>Viridiplantae</taxon>
        <taxon>Streptophyta</taxon>
        <taxon>Embryophyta</taxon>
        <taxon>Tracheophyta</taxon>
        <taxon>Spermatophyta</taxon>
        <taxon>Magnoliopsida</taxon>
        <taxon>eudicotyledons</taxon>
        <taxon>Gunneridae</taxon>
        <taxon>Pentapetalae</taxon>
        <taxon>rosids</taxon>
        <taxon>fabids</taxon>
        <taxon>Fabales</taxon>
        <taxon>Fabaceae</taxon>
        <taxon>Papilionoideae</taxon>
        <taxon>50 kb inversion clade</taxon>
        <taxon>NPAAA clade</taxon>
        <taxon>Hologalegina</taxon>
        <taxon>IRL clade</taxon>
        <taxon>Fabeae</taxon>
        <taxon>Lathyrus</taxon>
    </lineage>
</organism>
<keyword evidence="5" id="KW-0418">Kinase</keyword>
<evidence type="ECO:0000256" key="2">
    <source>
        <dbReference type="ARBA" id="ARBA00022737"/>
    </source>
</evidence>
<dbReference type="Gramene" id="Psat07G0422700-T1">
    <property type="protein sequence ID" value="KAI5388455.1"/>
    <property type="gene ID" value="KIW84_074227"/>
</dbReference>
<protein>
    <submittedName>
        <fullName evidence="5">Calcium-dependent protein kinase 21</fullName>
    </submittedName>
</protein>
<feature type="domain" description="EF-hand" evidence="4">
    <location>
        <begin position="28"/>
        <end position="63"/>
    </location>
</feature>
<dbReference type="Gene3D" id="1.10.238.10">
    <property type="entry name" value="EF-hand"/>
    <property type="match status" value="1"/>
</dbReference>
<evidence type="ECO:0000313" key="5">
    <source>
        <dbReference type="EMBL" id="KAI5388455.1"/>
    </source>
</evidence>
<evidence type="ECO:0000256" key="3">
    <source>
        <dbReference type="ARBA" id="ARBA00022837"/>
    </source>
</evidence>
<reference evidence="5 6" key="1">
    <citation type="journal article" date="2022" name="Nat. Genet.">
        <title>Improved pea reference genome and pan-genome highlight genomic features and evolutionary characteristics.</title>
        <authorList>
            <person name="Yang T."/>
            <person name="Liu R."/>
            <person name="Luo Y."/>
            <person name="Hu S."/>
            <person name="Wang D."/>
            <person name="Wang C."/>
            <person name="Pandey M.K."/>
            <person name="Ge S."/>
            <person name="Xu Q."/>
            <person name="Li N."/>
            <person name="Li G."/>
            <person name="Huang Y."/>
            <person name="Saxena R.K."/>
            <person name="Ji Y."/>
            <person name="Li M."/>
            <person name="Yan X."/>
            <person name="He Y."/>
            <person name="Liu Y."/>
            <person name="Wang X."/>
            <person name="Xiang C."/>
            <person name="Varshney R.K."/>
            <person name="Ding H."/>
            <person name="Gao S."/>
            <person name="Zong X."/>
        </authorList>
    </citation>
    <scope>NUCLEOTIDE SEQUENCE [LARGE SCALE GENOMIC DNA]</scope>
    <source>
        <strain evidence="5 6">cv. Zhongwan 6</strain>
    </source>
</reference>
<dbReference type="EMBL" id="JAMSHJ010000007">
    <property type="protein sequence ID" value="KAI5388455.1"/>
    <property type="molecule type" value="Genomic_DNA"/>
</dbReference>
<feature type="non-terminal residue" evidence="5">
    <location>
        <position position="1"/>
    </location>
</feature>
<name>A0A9D4VQW8_PEA</name>
<dbReference type="AlphaFoldDB" id="A0A9D4VQW8"/>
<dbReference type="GO" id="GO:0016301">
    <property type="term" value="F:kinase activity"/>
    <property type="evidence" value="ECO:0007669"/>
    <property type="project" value="UniProtKB-KW"/>
</dbReference>
<gene>
    <name evidence="5" type="ORF">KIW84_074227</name>
</gene>
<keyword evidence="6" id="KW-1185">Reference proteome</keyword>
<dbReference type="SMART" id="SM00054">
    <property type="entry name" value="EFh"/>
    <property type="match status" value="2"/>
</dbReference>
<dbReference type="CDD" id="cd00051">
    <property type="entry name" value="EFh"/>
    <property type="match status" value="1"/>
</dbReference>
<evidence type="ECO:0000256" key="1">
    <source>
        <dbReference type="ARBA" id="ARBA00022723"/>
    </source>
</evidence>
<dbReference type="GO" id="GO:0005509">
    <property type="term" value="F:calcium ion binding"/>
    <property type="evidence" value="ECO:0007669"/>
    <property type="project" value="InterPro"/>
</dbReference>
<comment type="caution">
    <text evidence="5">The sequence shown here is derived from an EMBL/GenBank/DDBJ whole genome shotgun (WGS) entry which is preliminary data.</text>
</comment>
<dbReference type="InterPro" id="IPR018247">
    <property type="entry name" value="EF_Hand_1_Ca_BS"/>
</dbReference>
<accession>A0A9D4VQW8</accession>
<proteinExistence type="predicted"/>
<keyword evidence="5" id="KW-0808">Transferase</keyword>
<dbReference type="PROSITE" id="PS00018">
    <property type="entry name" value="EF_HAND_1"/>
    <property type="match status" value="2"/>
</dbReference>
<keyword evidence="2" id="KW-0677">Repeat</keyword>
<dbReference type="InterPro" id="IPR011992">
    <property type="entry name" value="EF-hand-dom_pair"/>
</dbReference>